<dbReference type="CDD" id="cd00801">
    <property type="entry name" value="INT_P4_C"/>
    <property type="match status" value="1"/>
</dbReference>
<feature type="region of interest" description="Disordered" evidence="6">
    <location>
        <begin position="84"/>
        <end position="105"/>
    </location>
</feature>
<evidence type="ECO:0000256" key="1">
    <source>
        <dbReference type="ARBA" id="ARBA00008857"/>
    </source>
</evidence>
<dbReference type="EMBL" id="CP157743">
    <property type="protein sequence ID" value="XBS18793.1"/>
    <property type="molecule type" value="Genomic_DNA"/>
</dbReference>
<evidence type="ECO:0000259" key="8">
    <source>
        <dbReference type="PROSITE" id="PS51900"/>
    </source>
</evidence>
<feature type="domain" description="Tyr recombinase" evidence="7">
    <location>
        <begin position="218"/>
        <end position="395"/>
    </location>
</feature>
<evidence type="ECO:0000256" key="2">
    <source>
        <dbReference type="ARBA" id="ARBA00022908"/>
    </source>
</evidence>
<comment type="similarity">
    <text evidence="1">Belongs to the 'phage' integrase family.</text>
</comment>
<dbReference type="InterPro" id="IPR025166">
    <property type="entry name" value="Integrase_DNA_bind_dom"/>
</dbReference>
<dbReference type="PANTHER" id="PTHR30629:SF2">
    <property type="entry name" value="PROPHAGE INTEGRASE INTS-RELATED"/>
    <property type="match status" value="1"/>
</dbReference>
<dbReference type="Pfam" id="PF22022">
    <property type="entry name" value="Phage_int_M"/>
    <property type="match status" value="1"/>
</dbReference>
<evidence type="ECO:0000313" key="9">
    <source>
        <dbReference type="EMBL" id="XBS18793.1"/>
    </source>
</evidence>
<organism evidence="9 10">
    <name type="scientific">Methylomarinum roseum</name>
    <dbReference type="NCBI Taxonomy" id="3067653"/>
    <lineage>
        <taxon>Bacteria</taxon>
        <taxon>Pseudomonadati</taxon>
        <taxon>Pseudomonadota</taxon>
        <taxon>Gammaproteobacteria</taxon>
        <taxon>Methylococcales</taxon>
        <taxon>Methylococcaceae</taxon>
        <taxon>Methylomarinum</taxon>
    </lineage>
</organism>
<dbReference type="InterPro" id="IPR010998">
    <property type="entry name" value="Integrase_recombinase_N"/>
</dbReference>
<keyword evidence="2" id="KW-0229">DNA integration</keyword>
<feature type="domain" description="Core-binding (CB)" evidence="8">
    <location>
        <begin position="114"/>
        <end position="195"/>
    </location>
</feature>
<dbReference type="Gene3D" id="1.10.150.130">
    <property type="match status" value="1"/>
</dbReference>
<evidence type="ECO:0000313" key="10">
    <source>
        <dbReference type="Proteomes" id="UP001225378"/>
    </source>
</evidence>
<keyword evidence="4" id="KW-0233">DNA recombination</keyword>
<dbReference type="Proteomes" id="UP001225378">
    <property type="component" value="Chromosome"/>
</dbReference>
<dbReference type="KEGG" id="mech:Q9L42_010435"/>
<protein>
    <submittedName>
        <fullName evidence="9">Tyrosine-type recombinase/integrase</fullName>
    </submittedName>
</protein>
<dbReference type="GO" id="GO:0006310">
    <property type="term" value="P:DNA recombination"/>
    <property type="evidence" value="ECO:0007669"/>
    <property type="project" value="UniProtKB-KW"/>
</dbReference>
<dbReference type="InterPro" id="IPR053876">
    <property type="entry name" value="Phage_int_M"/>
</dbReference>
<dbReference type="InterPro" id="IPR013762">
    <property type="entry name" value="Integrase-like_cat_sf"/>
</dbReference>
<dbReference type="PROSITE" id="PS51898">
    <property type="entry name" value="TYR_RECOMBINASE"/>
    <property type="match status" value="1"/>
</dbReference>
<dbReference type="InterPro" id="IPR011010">
    <property type="entry name" value="DNA_brk_join_enz"/>
</dbReference>
<proteinExistence type="inferred from homology"/>
<name>A0AAU7NP97_9GAMM</name>
<evidence type="ECO:0000256" key="6">
    <source>
        <dbReference type="SAM" id="MobiDB-lite"/>
    </source>
</evidence>
<dbReference type="GO" id="GO:0003677">
    <property type="term" value="F:DNA binding"/>
    <property type="evidence" value="ECO:0007669"/>
    <property type="project" value="UniProtKB-UniRule"/>
</dbReference>
<gene>
    <name evidence="9" type="ORF">Q9L42_010435</name>
</gene>
<evidence type="ECO:0000256" key="3">
    <source>
        <dbReference type="ARBA" id="ARBA00023125"/>
    </source>
</evidence>
<dbReference type="InterPro" id="IPR002104">
    <property type="entry name" value="Integrase_catalytic"/>
</dbReference>
<sequence length="418" mass="47746">MARDLIKSDLTIKASQPKDKPYRLNDGKGLVLLINPNGSKYWRLNYAFFGKRKTLSLGTYPAISLKTARLKAMECRQQILEGIDPSQARQERKQQIKQSFEDEQRQADGIPLENSFADIAQRWLEDFKPTVVPATFSRSSRRIEMHVLPYLGNKPIADIRAPDLLEVVLPIAKRQTVETAHRVLNLCHRIFKYAVAHGLMEYDPSPAVADALPSNKIKHRAAITDPRQVGQLMRDIDKYTGTFVVQCALKLSPLIFARPGEIRQMEWKEIDLDAKEWRYFVTKTSTEHIVPLSRQAVEVLQSIRKLTGQGRYVFPSARSDKQPMSNNTVRLAIRTMGYDADTMSAHGFRTTASTLLNEQGWSADAIERQLAHSPRNKVRAAYNRAQYLDERRRMMQAWADYLDGLKNGAEVIPIRKQV</sequence>
<accession>A0AAU7NP97</accession>
<dbReference type="Pfam" id="PF00589">
    <property type="entry name" value="Phage_integrase"/>
    <property type="match status" value="1"/>
</dbReference>
<dbReference type="InterPro" id="IPR038488">
    <property type="entry name" value="Integrase_DNA-bd_sf"/>
</dbReference>
<evidence type="ECO:0000256" key="5">
    <source>
        <dbReference type="PROSITE-ProRule" id="PRU01248"/>
    </source>
</evidence>
<keyword evidence="10" id="KW-1185">Reference proteome</keyword>
<dbReference type="Gene3D" id="3.30.160.390">
    <property type="entry name" value="Integrase, DNA-binding domain"/>
    <property type="match status" value="1"/>
</dbReference>
<feature type="compositionally biased region" description="Basic and acidic residues" evidence="6">
    <location>
        <begin position="89"/>
        <end position="105"/>
    </location>
</feature>
<keyword evidence="3 5" id="KW-0238">DNA-binding</keyword>
<dbReference type="InterPro" id="IPR050808">
    <property type="entry name" value="Phage_Integrase"/>
</dbReference>
<dbReference type="InterPro" id="IPR044068">
    <property type="entry name" value="CB"/>
</dbReference>
<evidence type="ECO:0000259" key="7">
    <source>
        <dbReference type="PROSITE" id="PS51898"/>
    </source>
</evidence>
<dbReference type="PANTHER" id="PTHR30629">
    <property type="entry name" value="PROPHAGE INTEGRASE"/>
    <property type="match status" value="1"/>
</dbReference>
<evidence type="ECO:0000256" key="4">
    <source>
        <dbReference type="ARBA" id="ARBA00023172"/>
    </source>
</evidence>
<reference evidence="9 10" key="1">
    <citation type="journal article" date="2024" name="Microbiology">
        <title>Methylomarinum rosea sp. nov., a novel halophilic methanotrophic bacterium from the hypersaline Lake Elton.</title>
        <authorList>
            <person name="Suleimanov R.Z."/>
            <person name="Oshkin I.Y."/>
            <person name="Danilova O.V."/>
            <person name="Suzina N.E."/>
            <person name="Dedysh S.N."/>
        </authorList>
    </citation>
    <scope>NUCLEOTIDE SEQUENCE [LARGE SCALE GENOMIC DNA]</scope>
    <source>
        <strain evidence="9 10">Ch1-1</strain>
    </source>
</reference>
<dbReference type="Gene3D" id="1.10.443.10">
    <property type="entry name" value="Intergrase catalytic core"/>
    <property type="match status" value="1"/>
</dbReference>
<dbReference type="PROSITE" id="PS51900">
    <property type="entry name" value="CB"/>
    <property type="match status" value="1"/>
</dbReference>
<dbReference type="GO" id="GO:0015074">
    <property type="term" value="P:DNA integration"/>
    <property type="evidence" value="ECO:0007669"/>
    <property type="project" value="UniProtKB-KW"/>
</dbReference>
<dbReference type="RefSeq" id="WP_305908492.1">
    <property type="nucleotide sequence ID" value="NZ_CP157743.1"/>
</dbReference>
<dbReference type="SUPFAM" id="SSF56349">
    <property type="entry name" value="DNA breaking-rejoining enzymes"/>
    <property type="match status" value="1"/>
</dbReference>
<dbReference type="AlphaFoldDB" id="A0AAU7NP97"/>
<dbReference type="Pfam" id="PF13356">
    <property type="entry name" value="Arm-DNA-bind_3"/>
    <property type="match status" value="1"/>
</dbReference>